<proteinExistence type="predicted"/>
<evidence type="ECO:0000313" key="3">
    <source>
        <dbReference type="EMBL" id="EWC48380.1"/>
    </source>
</evidence>
<feature type="domain" description="ATP adenylyltransferase C-terminal" evidence="1">
    <location>
        <begin position="186"/>
        <end position="288"/>
    </location>
</feature>
<evidence type="ECO:0000259" key="2">
    <source>
        <dbReference type="Pfam" id="PF19327"/>
    </source>
</evidence>
<dbReference type="PANTHER" id="PTHR38420:SF1">
    <property type="entry name" value="PUTATIVE (AFU_ORTHOLOGUE AFUA_5G14690)-RELATED"/>
    <property type="match status" value="1"/>
</dbReference>
<dbReference type="GO" id="GO:0005524">
    <property type="term" value="F:ATP binding"/>
    <property type="evidence" value="ECO:0007669"/>
    <property type="project" value="InterPro"/>
</dbReference>
<dbReference type="GO" id="GO:0009117">
    <property type="term" value="P:nucleotide metabolic process"/>
    <property type="evidence" value="ECO:0007669"/>
    <property type="project" value="InterPro"/>
</dbReference>
<dbReference type="Pfam" id="PF19327">
    <property type="entry name" value="Ap4A_phos_N"/>
    <property type="match status" value="1"/>
</dbReference>
<dbReference type="GO" id="GO:0003877">
    <property type="term" value="F:ATP:ADP adenylyltransferase activity"/>
    <property type="evidence" value="ECO:0007669"/>
    <property type="project" value="InterPro"/>
</dbReference>
<protein>
    <submittedName>
        <fullName evidence="3">Uncharacterized protein</fullName>
    </submittedName>
</protein>
<dbReference type="SUPFAM" id="SSF54197">
    <property type="entry name" value="HIT-like"/>
    <property type="match status" value="1"/>
</dbReference>
<dbReference type="PANTHER" id="PTHR38420">
    <property type="entry name" value="AP-4-A PHOSPHORYLASE II"/>
    <property type="match status" value="1"/>
</dbReference>
<dbReference type="AlphaFoldDB" id="W7IGP5"/>
<dbReference type="Proteomes" id="UP000024837">
    <property type="component" value="Unassembled WGS sequence"/>
</dbReference>
<name>W7IGP5_9PEZI</name>
<dbReference type="EMBL" id="KI966390">
    <property type="protein sequence ID" value="EWC48380.1"/>
    <property type="molecule type" value="Genomic_DNA"/>
</dbReference>
<keyword evidence="4" id="KW-1185">Reference proteome</keyword>
<accession>W7IGP5</accession>
<dbReference type="Gene3D" id="3.30.428.70">
    <property type="match status" value="1"/>
</dbReference>
<dbReference type="InterPro" id="IPR045759">
    <property type="entry name" value="Ap4A_phos1/2_N"/>
</dbReference>
<dbReference type="OrthoDB" id="10267950at2759"/>
<dbReference type="InterPro" id="IPR019200">
    <property type="entry name" value="ATP_adenylylTrfase_C"/>
</dbReference>
<dbReference type="InterPro" id="IPR036265">
    <property type="entry name" value="HIT-like_sf"/>
</dbReference>
<organism evidence="3 4">
    <name type="scientific">Drechslerella stenobrocha 248</name>
    <dbReference type="NCBI Taxonomy" id="1043628"/>
    <lineage>
        <taxon>Eukaryota</taxon>
        <taxon>Fungi</taxon>
        <taxon>Dikarya</taxon>
        <taxon>Ascomycota</taxon>
        <taxon>Pezizomycotina</taxon>
        <taxon>Orbiliomycetes</taxon>
        <taxon>Orbiliales</taxon>
        <taxon>Orbiliaceae</taxon>
        <taxon>Drechslerella</taxon>
    </lineage>
</organism>
<evidence type="ECO:0000313" key="4">
    <source>
        <dbReference type="Proteomes" id="UP000024837"/>
    </source>
</evidence>
<dbReference type="InterPro" id="IPR043171">
    <property type="entry name" value="Ap4A_phos1/2-like"/>
</dbReference>
<sequence>MVLDLTTLNIERDVVAKFDRLVDGGEIIWGPSEAEYVVHEGFQLEFQLAPALLKKPILSRHAPDRSKPYGPFSNPDPNFVVAQIDDTHTLIFSKFCVPRPHLVLHTNVFALQTDDLTASDLSSAWRTLGVFAAAPAMMIYNCGVDAGSSQGHKHMQVFPKPDIRKFQLFPDRCRAMLPKEGVVTLPDTPYKHYVVALPNEPSQDDIVGRHNKVVELAKAALGKDEGAAYNIVMTKDWVMAIPRRSKGNEGVGANAAGMMGMIWVGSQEERDCWTTFGLTRYLQTLGVPV</sequence>
<dbReference type="HOGENOM" id="CLU_049915_0_0_1"/>
<reference evidence="3 4" key="1">
    <citation type="submission" date="2013-05" db="EMBL/GenBank/DDBJ databases">
        <title>Drechslerella stenobrocha genome reveals carnivorous origination and mechanical trapping mechanism of predatory fungi.</title>
        <authorList>
            <person name="Liu X."/>
            <person name="Zhang W."/>
            <person name="Liu K."/>
        </authorList>
    </citation>
    <scope>NUCLEOTIDE SEQUENCE [LARGE SCALE GENOMIC DNA]</scope>
    <source>
        <strain evidence="3 4">248</strain>
    </source>
</reference>
<dbReference type="Pfam" id="PF09830">
    <property type="entry name" value="ATP_transf"/>
    <property type="match status" value="1"/>
</dbReference>
<evidence type="ECO:0000259" key="1">
    <source>
        <dbReference type="Pfam" id="PF09830"/>
    </source>
</evidence>
<dbReference type="InterPro" id="IPR009163">
    <property type="entry name" value="Ap4A_phos1/2"/>
</dbReference>
<feature type="domain" description="Ap4A phosphorylase 1/2 N-terminal" evidence="2">
    <location>
        <begin position="40"/>
        <end position="164"/>
    </location>
</feature>
<gene>
    <name evidence="3" type="ORF">DRE_02149</name>
</gene>